<keyword evidence="2" id="KW-0472">Membrane</keyword>
<dbReference type="Gene3D" id="3.30.70.330">
    <property type="match status" value="1"/>
</dbReference>
<proteinExistence type="predicted"/>
<dbReference type="PROSITE" id="PS50102">
    <property type="entry name" value="RRM"/>
    <property type="match status" value="1"/>
</dbReference>
<name>A0A6A3CUR1_HIBSY</name>
<evidence type="ECO:0000256" key="2">
    <source>
        <dbReference type="SAM" id="Phobius"/>
    </source>
</evidence>
<dbReference type="CDD" id="cd00590">
    <property type="entry name" value="RRM_SF"/>
    <property type="match status" value="1"/>
</dbReference>
<gene>
    <name evidence="4" type="ORF">F3Y22_tig00001713pilonHSYRG00079</name>
</gene>
<protein>
    <recommendedName>
        <fullName evidence="3">RRM domain-containing protein</fullName>
    </recommendedName>
</protein>
<dbReference type="Gene3D" id="3.60.10.10">
    <property type="entry name" value="Endonuclease/exonuclease/phosphatase"/>
    <property type="match status" value="1"/>
</dbReference>
<feature type="domain" description="RRM" evidence="3">
    <location>
        <begin position="24"/>
        <end position="101"/>
    </location>
</feature>
<dbReference type="Pfam" id="PF00076">
    <property type="entry name" value="RRM_1"/>
    <property type="match status" value="1"/>
</dbReference>
<dbReference type="InterPro" id="IPR000504">
    <property type="entry name" value="RRM_dom"/>
</dbReference>
<dbReference type="InterPro" id="IPR043502">
    <property type="entry name" value="DNA/RNA_pol_sf"/>
</dbReference>
<dbReference type="CDD" id="cd01650">
    <property type="entry name" value="RT_nLTR_like"/>
    <property type="match status" value="1"/>
</dbReference>
<dbReference type="Proteomes" id="UP000436088">
    <property type="component" value="Unassembled WGS sequence"/>
</dbReference>
<dbReference type="PANTHER" id="PTHR33116">
    <property type="entry name" value="REVERSE TRANSCRIPTASE ZINC-BINDING DOMAIN-CONTAINING PROTEIN-RELATED-RELATED"/>
    <property type="match status" value="1"/>
</dbReference>
<dbReference type="InterPro" id="IPR044730">
    <property type="entry name" value="RNase_H-like_dom_plant"/>
</dbReference>
<sequence>MGHVSGTASTQSSEKASGKVDKIQTLFVQNIPPRYHWSGLRQLFGRHGDVVSSYIARKNDRLGKRFGFVRFSKKEDTERAMQRLNGFWLFGYRLSVKEARYRAKNSSGDLNSPANSNTVIRVPNDKSIAEEVSETLTRRRSRSIQGVIDDEVVRKLQKCLVGTMATVCSSTQVVDRLRVGGLGEVRIKFMGGRDFLLEFVDEELYTFMKEHNWSFLREVFLEVNPWTESYRASERVTWIKLIGVPLHCWNHNTFKRISELWGECLAMGENALQESGCEEMTILIATRRKELIDEVVDLEAGRDVFKIRVVEQTTSRVRSMESTEEEKAESWHEEDDSYLMCMGNIPRGGCMSGREEVERKIGEDAIVGQRVNDVCFVKSQKQYEVEEGNEVEVAEDDCRLLVKVVDNNEGPCLIRIFKNVGRGKSQKRGKPYKLVESWVFSLKAQRRRWLRKLQLGMILKESPNPCPLISRRQQKGSLQDENYVLEYKRFSKAMGKSGGILSVWDKSRFQILDSLITDRFILIEGEYAPHDLSFSVMNVCAPCEVSEQVIVWSAIVEVRRKNKNRWFMVGDFNAIRSNSERSGCSYRQTEIVEFNSFIEACNLFDMPLSGRKFTWFGPGNRKSRLDRIFVEESCIEIIKKTLQHEKEGDVDLNVKLRRVKGALQKWNLQNYWNVDMEAKRLEKRINELDMKSDADGLDVREREEQLSCTRRLWDILKEKEDIWRQKSRSNWLKLGDENTAFFHRAVKIQSKKRLILGTNLGEVDDVEPDKLRAKVFNFFSNHFRRKEKKGKTEINFPFKQLSRADAEGLEVIFSIEEVKDPVWSCGEDKAPGLDGFNIVFFKKAWEWVKEDLMKTMDKFYRNGKLGKNVNSSFLALIPKVANPTEISEYRPISLVSSLYKIIAKVLARRLRGVIGKVISETQCAFIAVRQIFDGILVANEVIHSLNIESGGRGGLILKLDFAKAYDCVYWEFLDSVQYNMGFGSTRRCWIWECISTVRVSVLLNGSPTKEFKMYRGAVRKGFIEGIENVAPNISISHLQFADDTIMFIRPDQRSADPRRISTWEPVIEKFKAKLVGWKSRTLSFAGRVVLINSVLSMLPLYYMSIFLIPKAVISKIDKIRRGFLWGCDGNKNRLPRVSWGRLCCPKKKGGAGIINLKAKNMALLAKWGWRFATERGAFWRSIISHKYGSGDLPWLVSLEDIKKASITWRGIVKNLSSESTAKWMSGKSFRWVVGDGKSVLFWEDVWLGESPLRSRYPRIYRLALRKYITVRDMISAGEWKNLDLTALFQRQLLDREFNTVRIIKREVDDVSLNSFLADRIIWVHETDGLFKVKKLTDLLLSDEYFEDVCLFNFDRIWSLKVPPKVKYFLWMLKLNRVPTKVFLFNKGIKLSDAQRLCPWWWHIPGFNLQSVDKIFEFCFQFRWTESTALAWFVSFAAALWSLWLARNDVVFKSKRESAGLCIQQRPKSVWKPPVSGQMKFNVDGSATNKLAGCGGILRTAEGYVVAMFFGPVTEINSDFAELIAIKIALDVFVESCWCGKTGLIVESDSKGIDVDAMKITEIKFAFSPRSTNNMADYLAKMGSKRKVLFKASW</sequence>
<feature type="transmembrane region" description="Helical" evidence="2">
    <location>
        <begin position="1428"/>
        <end position="1445"/>
    </location>
</feature>
<dbReference type="Pfam" id="PF00078">
    <property type="entry name" value="RVT_1"/>
    <property type="match status" value="1"/>
</dbReference>
<dbReference type="InterPro" id="IPR012337">
    <property type="entry name" value="RNaseH-like_sf"/>
</dbReference>
<comment type="caution">
    <text evidence="4">The sequence shown here is derived from an EMBL/GenBank/DDBJ whole genome shotgun (WGS) entry which is preliminary data.</text>
</comment>
<accession>A0A6A3CUR1</accession>
<organism evidence="4 5">
    <name type="scientific">Hibiscus syriacus</name>
    <name type="common">Rose of Sharon</name>
    <dbReference type="NCBI Taxonomy" id="106335"/>
    <lineage>
        <taxon>Eukaryota</taxon>
        <taxon>Viridiplantae</taxon>
        <taxon>Streptophyta</taxon>
        <taxon>Embryophyta</taxon>
        <taxon>Tracheophyta</taxon>
        <taxon>Spermatophyta</taxon>
        <taxon>Magnoliopsida</taxon>
        <taxon>eudicotyledons</taxon>
        <taxon>Gunneridae</taxon>
        <taxon>Pentapetalae</taxon>
        <taxon>rosids</taxon>
        <taxon>malvids</taxon>
        <taxon>Malvales</taxon>
        <taxon>Malvaceae</taxon>
        <taxon>Malvoideae</taxon>
        <taxon>Hibiscus</taxon>
    </lineage>
</organism>
<dbReference type="SMART" id="SM00360">
    <property type="entry name" value="RRM"/>
    <property type="match status" value="1"/>
</dbReference>
<dbReference type="InterPro" id="IPR036691">
    <property type="entry name" value="Endo/exonu/phosph_ase_sf"/>
</dbReference>
<dbReference type="SUPFAM" id="SSF54928">
    <property type="entry name" value="RNA-binding domain, RBD"/>
    <property type="match status" value="1"/>
</dbReference>
<keyword evidence="2" id="KW-1133">Transmembrane helix</keyword>
<keyword evidence="1" id="KW-0694">RNA-binding</keyword>
<dbReference type="SUPFAM" id="SSF56672">
    <property type="entry name" value="DNA/RNA polymerases"/>
    <property type="match status" value="1"/>
</dbReference>
<dbReference type="PANTHER" id="PTHR33116:SF75">
    <property type="entry name" value="RIBONUCLEASE H PROTEIN"/>
    <property type="match status" value="1"/>
</dbReference>
<evidence type="ECO:0000259" key="3">
    <source>
        <dbReference type="PROSITE" id="PS50102"/>
    </source>
</evidence>
<evidence type="ECO:0000313" key="5">
    <source>
        <dbReference type="Proteomes" id="UP000436088"/>
    </source>
</evidence>
<keyword evidence="5" id="KW-1185">Reference proteome</keyword>
<dbReference type="GO" id="GO:0003723">
    <property type="term" value="F:RNA binding"/>
    <property type="evidence" value="ECO:0007669"/>
    <property type="project" value="UniProtKB-UniRule"/>
</dbReference>
<reference evidence="4" key="1">
    <citation type="submission" date="2019-09" db="EMBL/GenBank/DDBJ databases">
        <title>Draft genome information of white flower Hibiscus syriacus.</title>
        <authorList>
            <person name="Kim Y.-M."/>
        </authorList>
    </citation>
    <scope>NUCLEOTIDE SEQUENCE [LARGE SCALE GENOMIC DNA]</scope>
    <source>
        <strain evidence="4">YM2019G1</strain>
    </source>
</reference>
<evidence type="ECO:0000256" key="1">
    <source>
        <dbReference type="PROSITE-ProRule" id="PRU00176"/>
    </source>
</evidence>
<dbReference type="InterPro" id="IPR012677">
    <property type="entry name" value="Nucleotide-bd_a/b_plait_sf"/>
</dbReference>
<dbReference type="InterPro" id="IPR000477">
    <property type="entry name" value="RT_dom"/>
</dbReference>
<dbReference type="EMBL" id="VEPZ02000132">
    <property type="protein sequence ID" value="KAE8732846.1"/>
    <property type="molecule type" value="Genomic_DNA"/>
</dbReference>
<dbReference type="SUPFAM" id="SSF56219">
    <property type="entry name" value="DNase I-like"/>
    <property type="match status" value="1"/>
</dbReference>
<keyword evidence="2" id="KW-0812">Transmembrane</keyword>
<dbReference type="SUPFAM" id="SSF53098">
    <property type="entry name" value="Ribonuclease H-like"/>
    <property type="match status" value="1"/>
</dbReference>
<dbReference type="InterPro" id="IPR035979">
    <property type="entry name" value="RBD_domain_sf"/>
</dbReference>
<evidence type="ECO:0000313" key="4">
    <source>
        <dbReference type="EMBL" id="KAE8732846.1"/>
    </source>
</evidence>
<dbReference type="CDD" id="cd06222">
    <property type="entry name" value="RNase_H_like"/>
    <property type="match status" value="1"/>
</dbReference>